<proteinExistence type="predicted"/>
<dbReference type="InterPro" id="IPR016181">
    <property type="entry name" value="Acyl_CoA_acyltransferase"/>
</dbReference>
<comment type="caution">
    <text evidence="1">The sequence shown here is derived from an EMBL/GenBank/DDBJ whole genome shotgun (WGS) entry which is preliminary data.</text>
</comment>
<dbReference type="Gene3D" id="3.40.630.30">
    <property type="match status" value="1"/>
</dbReference>
<dbReference type="PANTHER" id="PTHR20905:SF1">
    <property type="entry name" value="AT07410P-RELATED"/>
    <property type="match status" value="1"/>
</dbReference>
<gene>
    <name evidence="1" type="ORF">Cfor_04615</name>
</gene>
<dbReference type="PANTHER" id="PTHR20905">
    <property type="entry name" value="N-ACETYLTRANSFERASE-RELATED"/>
    <property type="match status" value="1"/>
</dbReference>
<evidence type="ECO:0000313" key="2">
    <source>
        <dbReference type="Proteomes" id="UP000502823"/>
    </source>
</evidence>
<dbReference type="SUPFAM" id="SSF55729">
    <property type="entry name" value="Acyl-CoA N-acyltransferases (Nat)"/>
    <property type="match status" value="1"/>
</dbReference>
<evidence type="ECO:0008006" key="3">
    <source>
        <dbReference type="Google" id="ProtNLM"/>
    </source>
</evidence>
<dbReference type="GO" id="GO:0008080">
    <property type="term" value="F:N-acetyltransferase activity"/>
    <property type="evidence" value="ECO:0007669"/>
    <property type="project" value="TreeGrafter"/>
</dbReference>
<keyword evidence="2" id="KW-1185">Reference proteome</keyword>
<protein>
    <recommendedName>
        <fullName evidence="3">N-acetyltransferase domain-containing protein</fullName>
    </recommendedName>
</protein>
<dbReference type="EMBL" id="BLKM01000280">
    <property type="protein sequence ID" value="GFG31120.1"/>
    <property type="molecule type" value="Genomic_DNA"/>
</dbReference>
<reference evidence="2" key="1">
    <citation type="submission" date="2020-01" db="EMBL/GenBank/DDBJ databases">
        <title>Draft genome sequence of the Termite Coptotermes fromosanus.</title>
        <authorList>
            <person name="Itakura S."/>
            <person name="Yosikawa Y."/>
            <person name="Umezawa K."/>
        </authorList>
    </citation>
    <scope>NUCLEOTIDE SEQUENCE [LARGE SCALE GENOMIC DNA]</scope>
</reference>
<organism evidence="1 2">
    <name type="scientific">Coptotermes formosanus</name>
    <name type="common">Formosan subterranean termite</name>
    <dbReference type="NCBI Taxonomy" id="36987"/>
    <lineage>
        <taxon>Eukaryota</taxon>
        <taxon>Metazoa</taxon>
        <taxon>Ecdysozoa</taxon>
        <taxon>Arthropoda</taxon>
        <taxon>Hexapoda</taxon>
        <taxon>Insecta</taxon>
        <taxon>Pterygota</taxon>
        <taxon>Neoptera</taxon>
        <taxon>Polyneoptera</taxon>
        <taxon>Dictyoptera</taxon>
        <taxon>Blattodea</taxon>
        <taxon>Blattoidea</taxon>
        <taxon>Termitoidae</taxon>
        <taxon>Rhinotermitidae</taxon>
        <taxon>Coptotermes</taxon>
    </lineage>
</organism>
<sequence>MFVRTDSGSSGSASQFAVTIRLSGGEVLYITTARRRRMKKSDVSTILDTGQVRICMPQTYMTCNSLQPSHLHMVYKSTTAACCCCCLQVSTATSCRTLLRNVTSPVMKRTTVRNKSKFGNISLHVVPENRHHDVLDHVTKIFLRDEPLAQCFPPCTTGLREREFREYAKMQLRSGFCVMALDGSTVVGACLNRPVSRDEVMLNSVLPTLDEDPLIGNVVRMVVTVHRQLDLFKVLGVDTIFEVGLLSVEPVHTGRGLAVQIMRKSLEVGALQGFKVAKGDCTGAASTRVCQRAGMVAVHTLPYDEYKVDSKVVFQNTPTRGPALTVMAARLHETQPHVRPLEQRSKL</sequence>
<dbReference type="InParanoid" id="A0A6L2PI73"/>
<dbReference type="Proteomes" id="UP000502823">
    <property type="component" value="Unassembled WGS sequence"/>
</dbReference>
<dbReference type="OrthoDB" id="2115692at2759"/>
<accession>A0A6L2PI73</accession>
<name>A0A6L2PI73_COPFO</name>
<dbReference type="AlphaFoldDB" id="A0A6L2PI73"/>
<evidence type="ECO:0000313" key="1">
    <source>
        <dbReference type="EMBL" id="GFG31120.1"/>
    </source>
</evidence>